<dbReference type="Proteomes" id="UP001168821">
    <property type="component" value="Unassembled WGS sequence"/>
</dbReference>
<gene>
    <name evidence="2" type="ORF">Zmor_026223</name>
</gene>
<dbReference type="EMBL" id="JALNTZ010000008">
    <property type="protein sequence ID" value="KAJ3643516.1"/>
    <property type="molecule type" value="Genomic_DNA"/>
</dbReference>
<keyword evidence="3" id="KW-1185">Reference proteome</keyword>
<comment type="caution">
    <text evidence="2">The sequence shown here is derived from an EMBL/GenBank/DDBJ whole genome shotgun (WGS) entry which is preliminary data.</text>
</comment>
<evidence type="ECO:0000256" key="1">
    <source>
        <dbReference type="SAM" id="MobiDB-lite"/>
    </source>
</evidence>
<evidence type="ECO:0000313" key="2">
    <source>
        <dbReference type="EMBL" id="KAJ3643516.1"/>
    </source>
</evidence>
<accession>A0AA38HU43</accession>
<proteinExistence type="predicted"/>
<evidence type="ECO:0000313" key="3">
    <source>
        <dbReference type="Proteomes" id="UP001168821"/>
    </source>
</evidence>
<organism evidence="2 3">
    <name type="scientific">Zophobas morio</name>
    <dbReference type="NCBI Taxonomy" id="2755281"/>
    <lineage>
        <taxon>Eukaryota</taxon>
        <taxon>Metazoa</taxon>
        <taxon>Ecdysozoa</taxon>
        <taxon>Arthropoda</taxon>
        <taxon>Hexapoda</taxon>
        <taxon>Insecta</taxon>
        <taxon>Pterygota</taxon>
        <taxon>Neoptera</taxon>
        <taxon>Endopterygota</taxon>
        <taxon>Coleoptera</taxon>
        <taxon>Polyphaga</taxon>
        <taxon>Cucujiformia</taxon>
        <taxon>Tenebrionidae</taxon>
        <taxon>Zophobas</taxon>
    </lineage>
</organism>
<reference evidence="2" key="1">
    <citation type="journal article" date="2023" name="G3 (Bethesda)">
        <title>Whole genome assemblies of Zophobas morio and Tenebrio molitor.</title>
        <authorList>
            <person name="Kaur S."/>
            <person name="Stinson S.A."/>
            <person name="diCenzo G.C."/>
        </authorList>
    </citation>
    <scope>NUCLEOTIDE SEQUENCE</scope>
    <source>
        <strain evidence="2">QUZm001</strain>
    </source>
</reference>
<name>A0AA38HU43_9CUCU</name>
<feature type="region of interest" description="Disordered" evidence="1">
    <location>
        <begin position="61"/>
        <end position="97"/>
    </location>
</feature>
<dbReference type="AlphaFoldDB" id="A0AA38HU43"/>
<sequence>MIRYTHLRLRTTRLVLELDRGSHHSGHLNGALITEIAASKGPQMTILVFWGRGCAKEVRDIGDGRRSGAFPDSGARADLGDPAGKGPGDGQSEMRDVPGACLLMNSGTIRQVN</sequence>
<protein>
    <submittedName>
        <fullName evidence="2">Uncharacterized protein</fullName>
    </submittedName>
</protein>